<sequence>MQAITALVAAGTVLTTLAMLTGTAMAAGLKDLDDKEA</sequence>
<dbReference type="EMBL" id="JAGGMR010000001">
    <property type="protein sequence ID" value="MBP2190299.1"/>
    <property type="molecule type" value="Genomic_DNA"/>
</dbReference>
<keyword evidence="2" id="KW-1185">Reference proteome</keyword>
<name>A0ABS4QGV5_9NOCA</name>
<proteinExistence type="predicted"/>
<organism evidence="1 2">
    <name type="scientific">Nocardia goodfellowii</name>
    <dbReference type="NCBI Taxonomy" id="882446"/>
    <lineage>
        <taxon>Bacteria</taxon>
        <taxon>Bacillati</taxon>
        <taxon>Actinomycetota</taxon>
        <taxon>Actinomycetes</taxon>
        <taxon>Mycobacteriales</taxon>
        <taxon>Nocardiaceae</taxon>
        <taxon>Nocardia</taxon>
    </lineage>
</organism>
<dbReference type="Proteomes" id="UP001519325">
    <property type="component" value="Unassembled WGS sequence"/>
</dbReference>
<evidence type="ECO:0000313" key="1">
    <source>
        <dbReference type="EMBL" id="MBP2190299.1"/>
    </source>
</evidence>
<protein>
    <submittedName>
        <fullName evidence="1">Uncharacterized protein</fullName>
    </submittedName>
</protein>
<comment type="caution">
    <text evidence="1">The sequence shown here is derived from an EMBL/GenBank/DDBJ whole genome shotgun (WGS) entry which is preliminary data.</text>
</comment>
<evidence type="ECO:0000313" key="2">
    <source>
        <dbReference type="Proteomes" id="UP001519325"/>
    </source>
</evidence>
<gene>
    <name evidence="1" type="ORF">BJ987_003200</name>
</gene>
<reference evidence="1 2" key="1">
    <citation type="submission" date="2021-03" db="EMBL/GenBank/DDBJ databases">
        <title>Sequencing the genomes of 1000 actinobacteria strains.</title>
        <authorList>
            <person name="Klenk H.-P."/>
        </authorList>
    </citation>
    <scope>NUCLEOTIDE SEQUENCE [LARGE SCALE GENOMIC DNA]</scope>
    <source>
        <strain evidence="1 2">DSM 45516</strain>
    </source>
</reference>
<accession>A0ABS4QGV5</accession>